<protein>
    <submittedName>
        <fullName evidence="2">Uncharacterized protein</fullName>
    </submittedName>
</protein>
<evidence type="ECO:0000313" key="3">
    <source>
        <dbReference type="Proteomes" id="UP001550739"/>
    </source>
</evidence>
<comment type="caution">
    <text evidence="2">The sequence shown here is derived from an EMBL/GenBank/DDBJ whole genome shotgun (WGS) entry which is preliminary data.</text>
</comment>
<keyword evidence="1" id="KW-0812">Transmembrane</keyword>
<keyword evidence="1" id="KW-0472">Membrane</keyword>
<proteinExistence type="predicted"/>
<dbReference type="RefSeq" id="WP_361708987.1">
    <property type="nucleotide sequence ID" value="NZ_JBEZVE010000032.1"/>
</dbReference>
<name>A0ABV2ZW82_9ACTN</name>
<organism evidence="2 3">
    <name type="scientific">Streptomyces sp. 900129855</name>
    <dbReference type="NCBI Taxonomy" id="3155129"/>
    <lineage>
        <taxon>Bacteria</taxon>
        <taxon>Bacillati</taxon>
        <taxon>Actinomycetota</taxon>
        <taxon>Actinomycetes</taxon>
        <taxon>Kitasatosporales</taxon>
        <taxon>Streptomycetaceae</taxon>
        <taxon>Streptomyces</taxon>
    </lineage>
</organism>
<sequence>MLAHDTVGKIILGAVIFGLGLGFSTGAMPNLVAALVFVTLVIGAIFLRARDGDAAEKPAAAAAQESALPV</sequence>
<gene>
    <name evidence="2" type="ORF">AB0E89_40765</name>
</gene>
<evidence type="ECO:0000256" key="1">
    <source>
        <dbReference type="SAM" id="Phobius"/>
    </source>
</evidence>
<keyword evidence="1" id="KW-1133">Transmembrane helix</keyword>
<feature type="transmembrane region" description="Helical" evidence="1">
    <location>
        <begin position="31"/>
        <end position="49"/>
    </location>
</feature>
<evidence type="ECO:0000313" key="2">
    <source>
        <dbReference type="EMBL" id="MEU3786791.1"/>
    </source>
</evidence>
<feature type="transmembrane region" description="Helical" evidence="1">
    <location>
        <begin position="7"/>
        <end position="25"/>
    </location>
</feature>
<reference evidence="2 3" key="1">
    <citation type="submission" date="2024-06" db="EMBL/GenBank/DDBJ databases">
        <title>The Natural Products Discovery Center: Release of the First 8490 Sequenced Strains for Exploring Actinobacteria Biosynthetic Diversity.</title>
        <authorList>
            <person name="Kalkreuter E."/>
            <person name="Kautsar S.A."/>
            <person name="Yang D."/>
            <person name="Bader C.D."/>
            <person name="Teijaro C.N."/>
            <person name="Fluegel L."/>
            <person name="Davis C.M."/>
            <person name="Simpson J.R."/>
            <person name="Lauterbach L."/>
            <person name="Steele A.D."/>
            <person name="Gui C."/>
            <person name="Meng S."/>
            <person name="Li G."/>
            <person name="Viehrig K."/>
            <person name="Ye F."/>
            <person name="Su P."/>
            <person name="Kiefer A.F."/>
            <person name="Nichols A."/>
            <person name="Cepeda A.J."/>
            <person name="Yan W."/>
            <person name="Fan B."/>
            <person name="Jiang Y."/>
            <person name="Adhikari A."/>
            <person name="Zheng C.-J."/>
            <person name="Schuster L."/>
            <person name="Cowan T.M."/>
            <person name="Smanski M.J."/>
            <person name="Chevrette M.G."/>
            <person name="De Carvalho L.P.S."/>
            <person name="Shen B."/>
        </authorList>
    </citation>
    <scope>NUCLEOTIDE SEQUENCE [LARGE SCALE GENOMIC DNA]</scope>
    <source>
        <strain evidence="2 3">NPDC033843</strain>
    </source>
</reference>
<dbReference type="Proteomes" id="UP001550739">
    <property type="component" value="Unassembled WGS sequence"/>
</dbReference>
<dbReference type="EMBL" id="JBEZVE010000032">
    <property type="protein sequence ID" value="MEU3786791.1"/>
    <property type="molecule type" value="Genomic_DNA"/>
</dbReference>
<keyword evidence="3" id="KW-1185">Reference proteome</keyword>
<accession>A0ABV2ZW82</accession>